<dbReference type="PANTHER" id="PTHR34227">
    <property type="entry name" value="CHAPERONE PROTEIN YCDY"/>
    <property type="match status" value="1"/>
</dbReference>
<organism evidence="2 3">
    <name type="scientific">Halomicrobium mukohataei</name>
    <dbReference type="NCBI Taxonomy" id="57705"/>
    <lineage>
        <taxon>Archaea</taxon>
        <taxon>Methanobacteriati</taxon>
        <taxon>Methanobacteriota</taxon>
        <taxon>Stenosarchaea group</taxon>
        <taxon>Halobacteria</taxon>
        <taxon>Halobacteriales</taxon>
        <taxon>Haloarculaceae</taxon>
        <taxon>Halomicrobium</taxon>
    </lineage>
</organism>
<reference evidence="2 3" key="1">
    <citation type="submission" date="2019-04" db="EMBL/GenBank/DDBJ databases">
        <title>Complete genome sequence of Arthrobacter sp. ZXY-2 associated with effective atrazine degradation and salt adaptation.</title>
        <authorList>
            <person name="Zhao X."/>
        </authorList>
    </citation>
    <scope>NUCLEOTIDE SEQUENCE [LARGE SCALE GENOMIC DNA]</scope>
    <source>
        <strain evidence="3">ZP60</strain>
        <plasmid evidence="2 3">unnamed1</plasmid>
    </source>
</reference>
<dbReference type="Proteomes" id="UP000297053">
    <property type="component" value="Plasmid unnamed1"/>
</dbReference>
<dbReference type="EMBL" id="CP039376">
    <property type="protein sequence ID" value="QCD67194.1"/>
    <property type="molecule type" value="Genomic_DNA"/>
</dbReference>
<sequence>MTDDTATAVDDATEETRRPTADTLATLAVCWREPSEELRGTVESGAVAWLDESEAAVDLDDLRVEYTRLFIGPGPEQCPPYESVYRDGDHDGDGQNVGPVYGPATQAVARWYAEYGLALRDSRSAPPDHIATELEFAAYLAATEDDDTVEQFLDEHPRAWIEPFTARLRENDPGPFYRAVIERTIEVVTR</sequence>
<reference evidence="2 3" key="2">
    <citation type="submission" date="2019-04" db="EMBL/GenBank/DDBJ databases">
        <authorList>
            <person name="Yang S."/>
            <person name="Wei W."/>
        </authorList>
    </citation>
    <scope>NUCLEOTIDE SEQUENCE [LARGE SCALE GENOMIC DNA]</scope>
    <source>
        <strain evidence="3">ZP60</strain>
        <plasmid evidence="2 3">unnamed1</plasmid>
    </source>
</reference>
<dbReference type="Gene3D" id="1.10.3480.10">
    <property type="entry name" value="TorD-like"/>
    <property type="match status" value="1"/>
</dbReference>
<evidence type="ECO:0000256" key="1">
    <source>
        <dbReference type="ARBA" id="ARBA00023186"/>
    </source>
</evidence>
<accession>A0A4D6KGI2</accession>
<gene>
    <name evidence="2" type="ORF">E5139_16195</name>
</gene>
<protein>
    <submittedName>
        <fullName evidence="2">Molecular chaperone</fullName>
    </submittedName>
</protein>
<evidence type="ECO:0000313" key="2">
    <source>
        <dbReference type="EMBL" id="QCD67194.1"/>
    </source>
</evidence>
<name>A0A4D6KGI2_9EURY</name>
<geneLocation type="plasmid" evidence="2 3">
    <name>unnamed1</name>
</geneLocation>
<dbReference type="SUPFAM" id="SSF89155">
    <property type="entry name" value="TorD-like"/>
    <property type="match status" value="1"/>
</dbReference>
<proteinExistence type="predicted"/>
<dbReference type="AlphaFoldDB" id="A0A4D6KGI2"/>
<keyword evidence="1" id="KW-0143">Chaperone</keyword>
<evidence type="ECO:0000313" key="3">
    <source>
        <dbReference type="Proteomes" id="UP000297053"/>
    </source>
</evidence>
<dbReference type="InterPro" id="IPR036411">
    <property type="entry name" value="TorD-like_sf"/>
</dbReference>
<dbReference type="RefSeq" id="WP_012807438.1">
    <property type="nucleotide sequence ID" value="NZ_CP039376.1"/>
</dbReference>
<dbReference type="KEGG" id="halz:E5139_16195"/>
<keyword evidence="2" id="KW-0614">Plasmid</keyword>
<dbReference type="InterPro" id="IPR050289">
    <property type="entry name" value="TorD/DmsD_chaperones"/>
</dbReference>
<dbReference type="GeneID" id="8409339"/>
<dbReference type="Pfam" id="PF02613">
    <property type="entry name" value="Nitrate_red_del"/>
    <property type="match status" value="1"/>
</dbReference>
<dbReference type="InterPro" id="IPR020945">
    <property type="entry name" value="DMSO/NO3_reduct_chaperone"/>
</dbReference>
<dbReference type="PANTHER" id="PTHR34227:SF1">
    <property type="entry name" value="DIMETHYL SULFOXIDE REDUCTASE CHAPERONE-RELATED"/>
    <property type="match status" value="1"/>
</dbReference>